<gene>
    <name evidence="7" type="ORF">ENG67_06175</name>
</gene>
<evidence type="ECO:0000256" key="2">
    <source>
        <dbReference type="ARBA" id="ARBA00023136"/>
    </source>
</evidence>
<dbReference type="Pfam" id="PF00263">
    <property type="entry name" value="Secretin"/>
    <property type="match status" value="1"/>
</dbReference>
<protein>
    <submittedName>
        <fullName evidence="7">Uncharacterized protein</fullName>
    </submittedName>
</protein>
<sequence length="470" mass="51399">MRNLKSFFILALFLSSCTEVEMNKGHLIKEPLPEAPPPPQIGLAPEREESALDGKLFTFHAKDVPLFQVLTPIAEEAGLNLIFDPDVNKSAPVTVDFNNVTLREALDYILEPLDLIYRIDGTNLRIKVFDTVVFELGYIAQPNIVTVKVGGDVLGSAQEEGGLLGDVEVQAKTPKEAQDIWKSIETGLSKLISSEGTYVINSFSGTIMVTDRRKNLERIRQFIDSVRESLGRQVLIEAKVIEVALSGEESYGIDWSLITSNGSKTTWNLSQKLGLAQPVFELNLTAGEVNAILGLLQKEGNVRVLSQPRISVINGQTAVFSVGKVQAYWELTAQGGGSQVGTPMVYPEKKEVLVGLLMGVIPYISSDGTIILHVAPIVSDVTAWETYTWQGQELTAPNVNIRETSTVVRVEDGNTVVIGGLITNRKKKEVSSIPVLSSLPLLGNLFQKVKVKNERAELVIFLTPHIKKAG</sequence>
<dbReference type="GO" id="GO:0015627">
    <property type="term" value="C:type II protein secretion system complex"/>
    <property type="evidence" value="ECO:0007669"/>
    <property type="project" value="TreeGrafter"/>
</dbReference>
<dbReference type="PROSITE" id="PS51257">
    <property type="entry name" value="PROKAR_LIPOPROTEIN"/>
    <property type="match status" value="1"/>
</dbReference>
<dbReference type="PANTHER" id="PTHR30332">
    <property type="entry name" value="PROBABLE GENERAL SECRETION PATHWAY PROTEIN D"/>
    <property type="match status" value="1"/>
</dbReference>
<dbReference type="EMBL" id="DRBW01000227">
    <property type="protein sequence ID" value="HDM90772.1"/>
    <property type="molecule type" value="Genomic_DNA"/>
</dbReference>
<dbReference type="InterPro" id="IPR011662">
    <property type="entry name" value="Secretin/TonB_short_N"/>
</dbReference>
<keyword evidence="2" id="KW-0472">Membrane</keyword>
<keyword evidence="1" id="KW-0813">Transport</keyword>
<dbReference type="InterPro" id="IPR001775">
    <property type="entry name" value="GspD/PilQ"/>
</dbReference>
<evidence type="ECO:0000256" key="1">
    <source>
        <dbReference type="ARBA" id="ARBA00022448"/>
    </source>
</evidence>
<organism evidence="7">
    <name type="scientific">candidate division WOR-3 bacterium</name>
    <dbReference type="NCBI Taxonomy" id="2052148"/>
    <lineage>
        <taxon>Bacteria</taxon>
        <taxon>Bacteria division WOR-3</taxon>
    </lineage>
</organism>
<evidence type="ECO:0000313" key="7">
    <source>
        <dbReference type="EMBL" id="HDM90772.1"/>
    </source>
</evidence>
<feature type="domain" description="Secretin/TonB short N-terminal" evidence="6">
    <location>
        <begin position="79"/>
        <end position="126"/>
    </location>
</feature>
<comment type="similarity">
    <text evidence="4">Belongs to the bacterial secretin family.</text>
</comment>
<dbReference type="GO" id="GO:0019867">
    <property type="term" value="C:outer membrane"/>
    <property type="evidence" value="ECO:0007669"/>
    <property type="project" value="InterPro"/>
</dbReference>
<dbReference type="Gene3D" id="3.30.1370.130">
    <property type="match status" value="1"/>
</dbReference>
<accession>A0A7C1BHJ7</accession>
<dbReference type="PANTHER" id="PTHR30332:SF17">
    <property type="entry name" value="TYPE IV PILIATION SYSTEM PROTEIN DR_0774-RELATED"/>
    <property type="match status" value="1"/>
</dbReference>
<proteinExistence type="inferred from homology"/>
<comment type="caution">
    <text evidence="7">The sequence shown here is derived from an EMBL/GenBank/DDBJ whole genome shotgun (WGS) entry which is preliminary data.</text>
</comment>
<evidence type="ECO:0000256" key="4">
    <source>
        <dbReference type="RuleBase" id="RU004003"/>
    </source>
</evidence>
<name>A0A7C1BHJ7_UNCW3</name>
<dbReference type="PRINTS" id="PR00811">
    <property type="entry name" value="BCTERIALGSPD"/>
</dbReference>
<dbReference type="GO" id="GO:0009306">
    <property type="term" value="P:protein secretion"/>
    <property type="evidence" value="ECO:0007669"/>
    <property type="project" value="InterPro"/>
</dbReference>
<dbReference type="AlphaFoldDB" id="A0A7C1BHJ7"/>
<evidence type="ECO:0000256" key="3">
    <source>
        <dbReference type="ARBA" id="ARBA00023237"/>
    </source>
</evidence>
<keyword evidence="3" id="KW-0998">Cell outer membrane</keyword>
<evidence type="ECO:0000259" key="6">
    <source>
        <dbReference type="Pfam" id="PF07660"/>
    </source>
</evidence>
<dbReference type="Pfam" id="PF07660">
    <property type="entry name" value="STN"/>
    <property type="match status" value="1"/>
</dbReference>
<reference evidence="7" key="1">
    <citation type="journal article" date="2020" name="mSystems">
        <title>Genome- and Community-Level Interaction Insights into Carbon Utilization and Element Cycling Functions of Hydrothermarchaeota in Hydrothermal Sediment.</title>
        <authorList>
            <person name="Zhou Z."/>
            <person name="Liu Y."/>
            <person name="Xu W."/>
            <person name="Pan J."/>
            <person name="Luo Z.H."/>
            <person name="Li M."/>
        </authorList>
    </citation>
    <scope>NUCLEOTIDE SEQUENCE [LARGE SCALE GENOMIC DNA]</scope>
    <source>
        <strain evidence="7">HyVt-237</strain>
    </source>
</reference>
<dbReference type="InterPro" id="IPR050810">
    <property type="entry name" value="Bact_Secretion_Sys_Channel"/>
</dbReference>
<dbReference type="InterPro" id="IPR004846">
    <property type="entry name" value="T2SS/T3SS_dom"/>
</dbReference>
<feature type="domain" description="Type II/III secretion system secretin-like" evidence="5">
    <location>
        <begin position="296"/>
        <end position="466"/>
    </location>
</feature>
<evidence type="ECO:0000259" key="5">
    <source>
        <dbReference type="Pfam" id="PF00263"/>
    </source>
</evidence>
<dbReference type="Proteomes" id="UP000885931">
    <property type="component" value="Unassembled WGS sequence"/>
</dbReference>